<dbReference type="PANTHER" id="PTHR43875:SF15">
    <property type="entry name" value="TREHALOSE IMPORT ATP-BINDING PROTEIN SUGC"/>
    <property type="match status" value="1"/>
</dbReference>
<keyword evidence="11" id="KW-1185">Reference proteome</keyword>
<evidence type="ECO:0000256" key="6">
    <source>
        <dbReference type="ARBA" id="ARBA00022840"/>
    </source>
</evidence>
<dbReference type="GO" id="GO:0055052">
    <property type="term" value="C:ATP-binding cassette (ABC) transporter complex, substrate-binding subunit-containing"/>
    <property type="evidence" value="ECO:0007669"/>
    <property type="project" value="TreeGrafter"/>
</dbReference>
<dbReference type="SUPFAM" id="SSF50331">
    <property type="entry name" value="MOP-like"/>
    <property type="match status" value="1"/>
</dbReference>
<dbReference type="InterPro" id="IPR003593">
    <property type="entry name" value="AAA+_ATPase"/>
</dbReference>
<dbReference type="InterPro" id="IPR012340">
    <property type="entry name" value="NA-bd_OB-fold"/>
</dbReference>
<comment type="subcellular location">
    <subcellularLocation>
        <location evidence="1">Cell inner membrane</location>
        <topology evidence="1">Peripheral membrane protein</topology>
    </subcellularLocation>
</comment>
<organism evidence="10 11">
    <name type="scientific">Martelella lutilitoris</name>
    <dbReference type="NCBI Taxonomy" id="2583532"/>
    <lineage>
        <taxon>Bacteria</taxon>
        <taxon>Pseudomonadati</taxon>
        <taxon>Pseudomonadota</taxon>
        <taxon>Alphaproteobacteria</taxon>
        <taxon>Hyphomicrobiales</taxon>
        <taxon>Aurantimonadaceae</taxon>
        <taxon>Martelella</taxon>
    </lineage>
</organism>
<dbReference type="InterPro" id="IPR027417">
    <property type="entry name" value="P-loop_NTPase"/>
</dbReference>
<dbReference type="FunFam" id="3.40.50.300:FF:000042">
    <property type="entry name" value="Maltose/maltodextrin ABC transporter, ATP-binding protein"/>
    <property type="match status" value="1"/>
</dbReference>
<dbReference type="Pfam" id="PF08402">
    <property type="entry name" value="TOBE_2"/>
    <property type="match status" value="1"/>
</dbReference>
<dbReference type="InterPro" id="IPR003439">
    <property type="entry name" value="ABC_transporter-like_ATP-bd"/>
</dbReference>
<dbReference type="OrthoDB" id="9767663at2"/>
<accession>A0A5C4JQW9</accession>
<keyword evidence="7" id="KW-1278">Translocase</keyword>
<keyword evidence="8" id="KW-0472">Membrane</keyword>
<proteinExistence type="inferred from homology"/>
<reference evidence="10 11" key="2">
    <citation type="submission" date="2019-06" db="EMBL/GenBank/DDBJ databases">
        <title>Martelella lutilitoris sp. nov., isolated from a tidal mudflat.</title>
        <authorList>
            <person name="Kim Y.-J."/>
        </authorList>
    </citation>
    <scope>NUCLEOTIDE SEQUENCE [LARGE SCALE GENOMIC DNA]</scope>
    <source>
        <strain evidence="10 11">GH2-6</strain>
    </source>
</reference>
<evidence type="ECO:0000256" key="7">
    <source>
        <dbReference type="ARBA" id="ARBA00022967"/>
    </source>
</evidence>
<dbReference type="Gene3D" id="2.40.50.100">
    <property type="match status" value="1"/>
</dbReference>
<reference evidence="10 11" key="1">
    <citation type="submission" date="2019-05" db="EMBL/GenBank/DDBJ databases">
        <authorList>
            <person name="Lee S.D."/>
        </authorList>
    </citation>
    <scope>NUCLEOTIDE SEQUENCE [LARGE SCALE GENOMIC DNA]</scope>
    <source>
        <strain evidence="10 11">GH2-6</strain>
    </source>
</reference>
<dbReference type="GO" id="GO:0140359">
    <property type="term" value="F:ABC-type transporter activity"/>
    <property type="evidence" value="ECO:0007669"/>
    <property type="project" value="UniProtKB-ARBA"/>
</dbReference>
<gene>
    <name evidence="10" type="ORF">FF124_12225</name>
</gene>
<sequence>MTRRWPGGAGVHAMSLDIPAGSFVTLLGPSGCGKSTTLRLIAGLEAPDSGRLFINGEDVTGISPDRRHLSMVFQSYALFPHLDVAENILFGLKVRRVPRPERAERLSRALALTGLEGLEQRRPGQLSGGQRQRVALARAIVADHPLCLMDEPLSNLDAKLRHSVRREIRALQKRLGMTVIYVTHDQTEAMSMADSVVLMKDGLIEQQGSPASLYNKPASTFAAGFIGQPPMALIPAEMLFPAHPKAHERLAGLRPEQVALAAPGTAARAEAVIGDCEYLGGETFATVHLSGDDDARLFLKIAGEFVPEPGRRVFLTWPDNALHLFDRQSGRRLACPADLAGSSSPFDLAGQMTSNEVSTH</sequence>
<dbReference type="GO" id="GO:0005524">
    <property type="term" value="F:ATP binding"/>
    <property type="evidence" value="ECO:0007669"/>
    <property type="project" value="UniProtKB-KW"/>
</dbReference>
<evidence type="ECO:0000313" key="11">
    <source>
        <dbReference type="Proteomes" id="UP000307874"/>
    </source>
</evidence>
<evidence type="ECO:0000256" key="3">
    <source>
        <dbReference type="ARBA" id="ARBA00022448"/>
    </source>
</evidence>
<protein>
    <submittedName>
        <fullName evidence="10">ABC transporter ATP-binding protein</fullName>
    </submittedName>
</protein>
<feature type="domain" description="ABC transporter" evidence="9">
    <location>
        <begin position="2"/>
        <end position="226"/>
    </location>
</feature>
<comment type="similarity">
    <text evidence="2">Belongs to the ABC transporter superfamily.</text>
</comment>
<comment type="caution">
    <text evidence="10">The sequence shown here is derived from an EMBL/GenBank/DDBJ whole genome shotgun (WGS) entry which is preliminary data.</text>
</comment>
<evidence type="ECO:0000259" key="9">
    <source>
        <dbReference type="PROSITE" id="PS50893"/>
    </source>
</evidence>
<dbReference type="PROSITE" id="PS50893">
    <property type="entry name" value="ABC_TRANSPORTER_2"/>
    <property type="match status" value="1"/>
</dbReference>
<keyword evidence="4" id="KW-1003">Cell membrane</keyword>
<dbReference type="PANTHER" id="PTHR43875">
    <property type="entry name" value="MALTODEXTRIN IMPORT ATP-BINDING PROTEIN MSMX"/>
    <property type="match status" value="1"/>
</dbReference>
<keyword evidence="6 10" id="KW-0067">ATP-binding</keyword>
<dbReference type="EMBL" id="VCLB01000006">
    <property type="protein sequence ID" value="TNB47753.1"/>
    <property type="molecule type" value="Genomic_DNA"/>
</dbReference>
<evidence type="ECO:0000256" key="4">
    <source>
        <dbReference type="ARBA" id="ARBA00022475"/>
    </source>
</evidence>
<dbReference type="InterPro" id="IPR047641">
    <property type="entry name" value="ABC_transpr_MalK/UgpC-like"/>
</dbReference>
<keyword evidence="5" id="KW-0547">Nucleotide-binding</keyword>
<dbReference type="SUPFAM" id="SSF52540">
    <property type="entry name" value="P-loop containing nucleoside triphosphate hydrolases"/>
    <property type="match status" value="1"/>
</dbReference>
<dbReference type="Pfam" id="PF00005">
    <property type="entry name" value="ABC_tran"/>
    <property type="match status" value="1"/>
</dbReference>
<evidence type="ECO:0000256" key="2">
    <source>
        <dbReference type="ARBA" id="ARBA00005417"/>
    </source>
</evidence>
<evidence type="ECO:0000313" key="10">
    <source>
        <dbReference type="EMBL" id="TNB47753.1"/>
    </source>
</evidence>
<evidence type="ECO:0000256" key="1">
    <source>
        <dbReference type="ARBA" id="ARBA00004417"/>
    </source>
</evidence>
<evidence type="ECO:0000256" key="8">
    <source>
        <dbReference type="ARBA" id="ARBA00023136"/>
    </source>
</evidence>
<dbReference type="GO" id="GO:0016887">
    <property type="term" value="F:ATP hydrolysis activity"/>
    <property type="evidence" value="ECO:0007669"/>
    <property type="project" value="InterPro"/>
</dbReference>
<dbReference type="Proteomes" id="UP000307874">
    <property type="component" value="Unassembled WGS sequence"/>
</dbReference>
<dbReference type="InterPro" id="IPR013611">
    <property type="entry name" value="Transp-assoc_OB_typ2"/>
</dbReference>
<dbReference type="AlphaFoldDB" id="A0A5C4JQW9"/>
<dbReference type="PROSITE" id="PS00211">
    <property type="entry name" value="ABC_TRANSPORTER_1"/>
    <property type="match status" value="1"/>
</dbReference>
<dbReference type="InterPro" id="IPR017871">
    <property type="entry name" value="ABC_transporter-like_CS"/>
</dbReference>
<keyword evidence="3" id="KW-0813">Transport</keyword>
<evidence type="ECO:0000256" key="5">
    <source>
        <dbReference type="ARBA" id="ARBA00022741"/>
    </source>
</evidence>
<dbReference type="SMART" id="SM00382">
    <property type="entry name" value="AAA"/>
    <property type="match status" value="1"/>
</dbReference>
<dbReference type="InterPro" id="IPR008995">
    <property type="entry name" value="Mo/tungstate-bd_C_term_dom"/>
</dbReference>
<dbReference type="Gene3D" id="3.40.50.300">
    <property type="entry name" value="P-loop containing nucleotide triphosphate hydrolases"/>
    <property type="match status" value="1"/>
</dbReference>
<dbReference type="Gene3D" id="2.40.50.140">
    <property type="entry name" value="Nucleic acid-binding proteins"/>
    <property type="match status" value="1"/>
</dbReference>
<name>A0A5C4JQW9_9HYPH</name>